<dbReference type="SUPFAM" id="SSF53822">
    <property type="entry name" value="Periplasmic binding protein-like I"/>
    <property type="match status" value="1"/>
</dbReference>
<dbReference type="GO" id="GO:0003700">
    <property type="term" value="F:DNA-binding transcription factor activity"/>
    <property type="evidence" value="ECO:0007669"/>
    <property type="project" value="TreeGrafter"/>
</dbReference>
<keyword evidence="6" id="KW-1185">Reference proteome</keyword>
<keyword evidence="3" id="KW-0804">Transcription</keyword>
<gene>
    <name evidence="5" type="ORF">TPAS_2602</name>
</gene>
<dbReference type="CDD" id="cd01392">
    <property type="entry name" value="HTH_LacI"/>
    <property type="match status" value="1"/>
</dbReference>
<evidence type="ECO:0000313" key="5">
    <source>
        <dbReference type="EMBL" id="SLM52894.1"/>
    </source>
</evidence>
<dbReference type="InterPro" id="IPR028082">
    <property type="entry name" value="Peripla_BP_I"/>
</dbReference>
<dbReference type="EMBL" id="FWEY01000009">
    <property type="protein sequence ID" value="SLM52894.1"/>
    <property type="molecule type" value="Genomic_DNA"/>
</dbReference>
<evidence type="ECO:0000313" key="6">
    <source>
        <dbReference type="Proteomes" id="UP000195985"/>
    </source>
</evidence>
<name>A0A1W1IIJ1_9LACT</name>
<dbReference type="SUPFAM" id="SSF47413">
    <property type="entry name" value="lambda repressor-like DNA-binding domains"/>
    <property type="match status" value="1"/>
</dbReference>
<protein>
    <submittedName>
        <fullName evidence="5">Transcription regulator hth laci</fullName>
    </submittedName>
</protein>
<keyword evidence="1" id="KW-0805">Transcription regulation</keyword>
<proteinExistence type="predicted"/>
<dbReference type="InterPro" id="IPR046335">
    <property type="entry name" value="LacI/GalR-like_sensor"/>
</dbReference>
<evidence type="ECO:0000256" key="1">
    <source>
        <dbReference type="ARBA" id="ARBA00023015"/>
    </source>
</evidence>
<dbReference type="STRING" id="43064.SAMN04488086_11037"/>
<dbReference type="InterPro" id="IPR010982">
    <property type="entry name" value="Lambda_DNA-bd_dom_sf"/>
</dbReference>
<dbReference type="AlphaFoldDB" id="A0A1W1IIJ1"/>
<organism evidence="5 6">
    <name type="scientific">Trichococcus pasteurii</name>
    <dbReference type="NCBI Taxonomy" id="43064"/>
    <lineage>
        <taxon>Bacteria</taxon>
        <taxon>Bacillati</taxon>
        <taxon>Bacillota</taxon>
        <taxon>Bacilli</taxon>
        <taxon>Lactobacillales</taxon>
        <taxon>Carnobacteriaceae</taxon>
        <taxon>Trichococcus</taxon>
    </lineage>
</organism>
<accession>A0A1W1IIJ1</accession>
<evidence type="ECO:0000256" key="2">
    <source>
        <dbReference type="ARBA" id="ARBA00023125"/>
    </source>
</evidence>
<dbReference type="PRINTS" id="PR00036">
    <property type="entry name" value="HTHLACI"/>
</dbReference>
<reference evidence="6" key="1">
    <citation type="submission" date="2016-04" db="EMBL/GenBank/DDBJ databases">
        <authorList>
            <person name="Strepis N."/>
        </authorList>
    </citation>
    <scope>NUCLEOTIDE SEQUENCE [LARGE SCALE GENOMIC DNA]</scope>
</reference>
<dbReference type="GO" id="GO:0000976">
    <property type="term" value="F:transcription cis-regulatory region binding"/>
    <property type="evidence" value="ECO:0007669"/>
    <property type="project" value="TreeGrafter"/>
</dbReference>
<dbReference type="Pfam" id="PF00356">
    <property type="entry name" value="LacI"/>
    <property type="match status" value="1"/>
</dbReference>
<dbReference type="Pfam" id="PF13377">
    <property type="entry name" value="Peripla_BP_3"/>
    <property type="match status" value="1"/>
</dbReference>
<evidence type="ECO:0000259" key="4">
    <source>
        <dbReference type="PROSITE" id="PS50932"/>
    </source>
</evidence>
<dbReference type="PANTHER" id="PTHR30146:SF154">
    <property type="entry name" value="TRANSCRIPTION REGULATOR, MEMBER OF GALR FAMILY"/>
    <property type="match status" value="1"/>
</dbReference>
<dbReference type="Gene3D" id="3.40.50.2300">
    <property type="match status" value="2"/>
</dbReference>
<dbReference type="Proteomes" id="UP000195985">
    <property type="component" value="Unassembled WGS sequence"/>
</dbReference>
<dbReference type="PANTHER" id="PTHR30146">
    <property type="entry name" value="LACI-RELATED TRANSCRIPTIONAL REPRESSOR"/>
    <property type="match status" value="1"/>
</dbReference>
<keyword evidence="2" id="KW-0238">DNA-binding</keyword>
<feature type="domain" description="HTH lacI-type" evidence="4">
    <location>
        <begin position="22"/>
        <end position="75"/>
    </location>
</feature>
<dbReference type="SMART" id="SM00354">
    <property type="entry name" value="HTH_LACI"/>
    <property type="match status" value="1"/>
</dbReference>
<dbReference type="PROSITE" id="PS50932">
    <property type="entry name" value="HTH_LACI_2"/>
    <property type="match status" value="1"/>
</dbReference>
<dbReference type="InterPro" id="IPR000843">
    <property type="entry name" value="HTH_LacI"/>
</dbReference>
<evidence type="ECO:0000256" key="3">
    <source>
        <dbReference type="ARBA" id="ARBA00023163"/>
    </source>
</evidence>
<dbReference type="CDD" id="cd01542">
    <property type="entry name" value="PBP1_TreR-like"/>
    <property type="match status" value="1"/>
</dbReference>
<dbReference type="Gene3D" id="1.10.260.40">
    <property type="entry name" value="lambda repressor-like DNA-binding domains"/>
    <property type="match status" value="1"/>
</dbReference>
<sequence length="346" mass="38112">MYADTEQSPLCNTRKGCMLIMVTINDIAKMAGVAKSTVSRYLNGGAVSEKTKAKLDEIVAENDYKPNKFAQSLKAKRTHMVGTIIPRLNSFATNEALRGLENSLRLSKNQLLITNADQSREREIEAISTLAKQRVDGIVFFAAAITPAHVKAFEDADVPVVIVGQSHPDFHCIIHDDEKAGHSVGSYAVANGHNNILVFGVDESDKAVGVTRRNGIERAFEGHDIDYTFVKTSFAMKDAYEKALEILPQSKATFVIGATDNIAIGIMRAAHELQIEIPDQLSLAGFGGYEITEAVYPRITTVHYPFMESGELAAKILMELILKKEVAQIQTLDNELLIRESTMRKE</sequence>